<keyword evidence="2" id="KW-1185">Reference proteome</keyword>
<dbReference type="STRING" id="926559.JoomaDRAFT_2697"/>
<accession>I3C7S5</accession>
<name>I3C7S5_9FLAO</name>
<evidence type="ECO:0000313" key="2">
    <source>
        <dbReference type="Proteomes" id="UP000004690"/>
    </source>
</evidence>
<gene>
    <name evidence="1" type="ORF">JoomaDRAFT_2697</name>
</gene>
<dbReference type="AlphaFoldDB" id="I3C7S5"/>
<protein>
    <submittedName>
        <fullName evidence="1">Uncharacterized protein</fullName>
    </submittedName>
</protein>
<proteinExistence type="predicted"/>
<dbReference type="HOGENOM" id="CLU_1314027_0_0_10"/>
<reference evidence="1 2" key="1">
    <citation type="submission" date="2012-02" db="EMBL/GenBank/DDBJ databases">
        <title>Improved High-Quality Draft genome of Joostella marina DSM 19592.</title>
        <authorList>
            <consortium name="US DOE Joint Genome Institute (JGI-PGF)"/>
            <person name="Lucas S."/>
            <person name="Copeland A."/>
            <person name="Lapidus A."/>
            <person name="Bruce D."/>
            <person name="Goodwin L."/>
            <person name="Pitluck S."/>
            <person name="Peters L."/>
            <person name="Chertkov O."/>
            <person name="Ovchinnikova G."/>
            <person name="Kyrpides N."/>
            <person name="Mavromatis K."/>
            <person name="Detter J.C."/>
            <person name="Han C."/>
            <person name="Land M."/>
            <person name="Hauser L."/>
            <person name="Markowitz V."/>
            <person name="Cheng J.-F."/>
            <person name="Hugenholtz P."/>
            <person name="Woyke T."/>
            <person name="Wu D."/>
            <person name="Tindall B."/>
            <person name="Brambilla E."/>
            <person name="Klenk H.-P."/>
            <person name="Eisen J.A."/>
        </authorList>
    </citation>
    <scope>NUCLEOTIDE SEQUENCE [LARGE SCALE GENOMIC DNA]</scope>
    <source>
        <strain evidence="1 2">DSM 19592</strain>
    </source>
</reference>
<dbReference type="OrthoDB" id="1438308at2"/>
<dbReference type="RefSeq" id="WP_008613320.1">
    <property type="nucleotide sequence ID" value="NZ_JH651379.1"/>
</dbReference>
<organism evidence="1 2">
    <name type="scientific">Galbibacter orientalis DSM 19592</name>
    <dbReference type="NCBI Taxonomy" id="926559"/>
    <lineage>
        <taxon>Bacteria</taxon>
        <taxon>Pseudomonadati</taxon>
        <taxon>Bacteroidota</taxon>
        <taxon>Flavobacteriia</taxon>
        <taxon>Flavobacteriales</taxon>
        <taxon>Flavobacteriaceae</taxon>
        <taxon>Galbibacter</taxon>
    </lineage>
</organism>
<dbReference type="eggNOG" id="ENOG50334PJ">
    <property type="taxonomic scope" value="Bacteria"/>
</dbReference>
<sequence>MKKTLLVLFFTGHLLLIFFQSTWTTIDGYWGFHYNKKPSIFIFNFLKQNQYTEPYYLLTGINTGYGFYGIHAATEKYLRATYYDSLDQVLKKDRYFNFSSTNGISRLEGYASFLANYVAKTKNAIDADSLSIANNDPDVLSLRNEYKFKKDYVVKTLKWLGKKEALKRSECASYKIELLTIVPENIWERKERQAKPNIYVIQEGRFPVQ</sequence>
<evidence type="ECO:0000313" key="1">
    <source>
        <dbReference type="EMBL" id="EIJ39668.1"/>
    </source>
</evidence>
<dbReference type="Proteomes" id="UP000004690">
    <property type="component" value="Unassembled WGS sequence"/>
</dbReference>
<dbReference type="EMBL" id="JH651379">
    <property type="protein sequence ID" value="EIJ39668.1"/>
    <property type="molecule type" value="Genomic_DNA"/>
</dbReference>